<keyword evidence="2" id="KW-1185">Reference proteome</keyword>
<reference evidence="1 2" key="1">
    <citation type="submission" date="2018-08" db="EMBL/GenBank/DDBJ databases">
        <title>Pseudooceanicola sediminis CY03 in the family Rhodobacteracea.</title>
        <authorList>
            <person name="Zhang Y.-J."/>
        </authorList>
    </citation>
    <scope>NUCLEOTIDE SEQUENCE [LARGE SCALE GENOMIC DNA]</scope>
    <source>
        <strain evidence="1 2">CY03</strain>
    </source>
</reference>
<gene>
    <name evidence="1" type="ORF">DL237_15250</name>
</gene>
<proteinExistence type="predicted"/>
<dbReference type="AlphaFoldDB" id="A0A399IZY0"/>
<dbReference type="GO" id="GO:0016301">
    <property type="term" value="F:kinase activity"/>
    <property type="evidence" value="ECO:0007669"/>
    <property type="project" value="UniProtKB-KW"/>
</dbReference>
<keyword evidence="1" id="KW-0418">Kinase</keyword>
<organism evidence="1 2">
    <name type="scientific">Pseudooceanicola sediminis</name>
    <dbReference type="NCBI Taxonomy" id="2211117"/>
    <lineage>
        <taxon>Bacteria</taxon>
        <taxon>Pseudomonadati</taxon>
        <taxon>Pseudomonadota</taxon>
        <taxon>Alphaproteobacteria</taxon>
        <taxon>Rhodobacterales</taxon>
        <taxon>Paracoccaceae</taxon>
        <taxon>Pseudooceanicola</taxon>
    </lineage>
</organism>
<dbReference type="InterPro" id="IPR045616">
    <property type="entry name" value="DUF6446"/>
</dbReference>
<dbReference type="Pfam" id="PF20044">
    <property type="entry name" value="DUF6446"/>
    <property type="match status" value="1"/>
</dbReference>
<dbReference type="RefSeq" id="WP_119400052.1">
    <property type="nucleotide sequence ID" value="NZ_QWJJ01000014.1"/>
</dbReference>
<dbReference type="EMBL" id="QWJJ01000014">
    <property type="protein sequence ID" value="RII37859.1"/>
    <property type="molecule type" value="Genomic_DNA"/>
</dbReference>
<evidence type="ECO:0000313" key="2">
    <source>
        <dbReference type="Proteomes" id="UP000265848"/>
    </source>
</evidence>
<accession>A0A399IZY0</accession>
<evidence type="ECO:0000313" key="1">
    <source>
        <dbReference type="EMBL" id="RII37859.1"/>
    </source>
</evidence>
<dbReference type="Proteomes" id="UP000265848">
    <property type="component" value="Unassembled WGS sequence"/>
</dbReference>
<dbReference type="OrthoDB" id="7819947at2"/>
<sequence length="177" mass="19035">MGKILVIFTLLSALLVGGAIYYLQVYAYYEEVAATGSDDVVLTRIDTGAPEAIPYAEFQAIDATSSPIRYRGCFTTQASSVSLSQAYQPYPSARPIEGPGWFACYDADEIGDALESGAAQAFLSIENVHYGVDRVVALFGDGRGYVWHQINHCGEVVFDGRPAPEGCPTPPDGIARQ</sequence>
<comment type="caution">
    <text evidence="1">The sequence shown here is derived from an EMBL/GenBank/DDBJ whole genome shotgun (WGS) entry which is preliminary data.</text>
</comment>
<keyword evidence="1" id="KW-0808">Transferase</keyword>
<name>A0A399IZY0_9RHOB</name>
<protein>
    <submittedName>
        <fullName evidence="1">Histidine kinase</fullName>
    </submittedName>
</protein>